<keyword evidence="11" id="KW-0547">Nucleotide-binding</keyword>
<evidence type="ECO:0000256" key="4">
    <source>
        <dbReference type="ARBA" id="ARBA00022692"/>
    </source>
</evidence>
<dbReference type="EC" id="7.2.2.21" evidence="9"/>
<gene>
    <name evidence="13" type="ORF">NE675_03850</name>
</gene>
<dbReference type="InterPro" id="IPR001757">
    <property type="entry name" value="P_typ_ATPase"/>
</dbReference>
<organism evidence="13 14">
    <name type="scientific">Megasphaera massiliensis</name>
    <dbReference type="NCBI Taxonomy" id="1232428"/>
    <lineage>
        <taxon>Bacteria</taxon>
        <taxon>Bacillati</taxon>
        <taxon>Bacillota</taxon>
        <taxon>Negativicutes</taxon>
        <taxon>Veillonellales</taxon>
        <taxon>Veillonellaceae</taxon>
        <taxon>Megasphaera</taxon>
    </lineage>
</organism>
<dbReference type="SUPFAM" id="SSF81653">
    <property type="entry name" value="Calcium ATPase, transduction domain A"/>
    <property type="match status" value="1"/>
</dbReference>
<feature type="domain" description="P-type ATPase A" evidence="12">
    <location>
        <begin position="178"/>
        <end position="273"/>
    </location>
</feature>
<dbReference type="Gene3D" id="2.70.150.10">
    <property type="entry name" value="Calcium-transporting ATPase, cytoplasmic transduction domain A"/>
    <property type="match status" value="1"/>
</dbReference>
<evidence type="ECO:0000256" key="5">
    <source>
        <dbReference type="ARBA" id="ARBA00022723"/>
    </source>
</evidence>
<keyword evidence="11" id="KW-1003">Cell membrane</keyword>
<dbReference type="EMBL" id="JANGEW010000005">
    <property type="protein sequence ID" value="MCQ5342169.1"/>
    <property type="molecule type" value="Genomic_DNA"/>
</dbReference>
<dbReference type="InterPro" id="IPR059000">
    <property type="entry name" value="ATPase_P-type_domA"/>
</dbReference>
<dbReference type="SFLD" id="SFLDG00002">
    <property type="entry name" value="C1.7:_P-type_atpase_like"/>
    <property type="match status" value="1"/>
</dbReference>
<feature type="transmembrane region" description="Helical" evidence="11">
    <location>
        <begin position="88"/>
        <end position="106"/>
    </location>
</feature>
<keyword evidence="14" id="KW-1185">Reference proteome</keyword>
<dbReference type="InterPro" id="IPR044492">
    <property type="entry name" value="P_typ_ATPase_HD_dom"/>
</dbReference>
<dbReference type="InterPro" id="IPR027256">
    <property type="entry name" value="P-typ_ATPase_IB"/>
</dbReference>
<evidence type="ECO:0000256" key="1">
    <source>
        <dbReference type="ARBA" id="ARBA00004141"/>
    </source>
</evidence>
<dbReference type="NCBIfam" id="TIGR01494">
    <property type="entry name" value="ATPase_P-type"/>
    <property type="match status" value="1"/>
</dbReference>
<evidence type="ECO:0000256" key="7">
    <source>
        <dbReference type="ARBA" id="ARBA00022989"/>
    </source>
</evidence>
<dbReference type="InterPro" id="IPR036412">
    <property type="entry name" value="HAD-like_sf"/>
</dbReference>
<dbReference type="RefSeq" id="WP_227163215.1">
    <property type="nucleotide sequence ID" value="NZ_JAJCIO010000020.1"/>
</dbReference>
<evidence type="ECO:0000259" key="12">
    <source>
        <dbReference type="Pfam" id="PF00122"/>
    </source>
</evidence>
<keyword evidence="7 11" id="KW-1133">Transmembrane helix</keyword>
<accession>A0ABT1SQR3</accession>
<keyword evidence="8 11" id="KW-0472">Membrane</keyword>
<dbReference type="InterPro" id="IPR023299">
    <property type="entry name" value="ATPase_P-typ_cyto_dom_N"/>
</dbReference>
<dbReference type="Pfam" id="PF00122">
    <property type="entry name" value="E1-E2_ATPase"/>
    <property type="match status" value="1"/>
</dbReference>
<evidence type="ECO:0000256" key="2">
    <source>
        <dbReference type="ARBA" id="ARBA00006024"/>
    </source>
</evidence>
<dbReference type="PANTHER" id="PTHR48085">
    <property type="entry name" value="CADMIUM/ZINC-TRANSPORTING ATPASE HMA2-RELATED"/>
    <property type="match status" value="1"/>
</dbReference>
<dbReference type="NCBIfam" id="TIGR01512">
    <property type="entry name" value="ATPase-IB2_Cd"/>
    <property type="match status" value="1"/>
</dbReference>
<evidence type="ECO:0000256" key="6">
    <source>
        <dbReference type="ARBA" id="ARBA00022967"/>
    </source>
</evidence>
<comment type="caution">
    <text evidence="13">The sequence shown here is derived from an EMBL/GenBank/DDBJ whole genome shotgun (WGS) entry which is preliminary data.</text>
</comment>
<dbReference type="SFLD" id="SFLDS00003">
    <property type="entry name" value="Haloacid_Dehalogenase"/>
    <property type="match status" value="1"/>
</dbReference>
<feature type="transmembrane region" description="Helical" evidence="11">
    <location>
        <begin position="625"/>
        <end position="644"/>
    </location>
</feature>
<reference evidence="13 14" key="1">
    <citation type="submission" date="2022-06" db="EMBL/GenBank/DDBJ databases">
        <title>Isolation of gut microbiota from human fecal samples.</title>
        <authorList>
            <person name="Pamer E.G."/>
            <person name="Barat B."/>
            <person name="Waligurski E."/>
            <person name="Medina S."/>
            <person name="Paddock L."/>
            <person name="Mostad J."/>
        </authorList>
    </citation>
    <scope>NUCLEOTIDE SEQUENCE [LARGE SCALE GENOMIC DNA]</scope>
    <source>
        <strain evidence="13 14">DFI.1.1</strain>
    </source>
</reference>
<protein>
    <recommendedName>
        <fullName evidence="9">Cd(2+)-exporting ATPase</fullName>
        <ecNumber evidence="9">7.2.2.21</ecNumber>
    </recommendedName>
</protein>
<keyword evidence="3" id="KW-0104">Cadmium</keyword>
<proteinExistence type="inferred from homology"/>
<dbReference type="SFLD" id="SFLDF00027">
    <property type="entry name" value="p-type_atpase"/>
    <property type="match status" value="1"/>
</dbReference>
<dbReference type="Gene3D" id="3.40.50.1000">
    <property type="entry name" value="HAD superfamily/HAD-like"/>
    <property type="match status" value="1"/>
</dbReference>
<evidence type="ECO:0000256" key="8">
    <source>
        <dbReference type="ARBA" id="ARBA00023136"/>
    </source>
</evidence>
<dbReference type="NCBIfam" id="TIGR01525">
    <property type="entry name" value="ATPase-IB_hvy"/>
    <property type="match status" value="1"/>
</dbReference>
<evidence type="ECO:0000313" key="14">
    <source>
        <dbReference type="Proteomes" id="UP001206692"/>
    </source>
</evidence>
<keyword evidence="5 11" id="KW-0479">Metal-binding</keyword>
<feature type="transmembrane region" description="Helical" evidence="11">
    <location>
        <begin position="317"/>
        <end position="343"/>
    </location>
</feature>
<dbReference type="PANTHER" id="PTHR48085:SF5">
    <property type="entry name" value="CADMIUM_ZINC-TRANSPORTING ATPASE HMA4-RELATED"/>
    <property type="match status" value="1"/>
</dbReference>
<keyword evidence="6" id="KW-1278">Translocase</keyword>
<dbReference type="SUPFAM" id="SSF81665">
    <property type="entry name" value="Calcium ATPase, transmembrane domain M"/>
    <property type="match status" value="1"/>
</dbReference>
<name>A0ABT1SQR3_9FIRM</name>
<dbReference type="Pfam" id="PF00702">
    <property type="entry name" value="Hydrolase"/>
    <property type="match status" value="1"/>
</dbReference>
<dbReference type="PRINTS" id="PR00119">
    <property type="entry name" value="CATATPASE"/>
</dbReference>
<keyword evidence="11" id="KW-0067">ATP-binding</keyword>
<dbReference type="PROSITE" id="PS00154">
    <property type="entry name" value="ATPASE_E1_E2"/>
    <property type="match status" value="1"/>
</dbReference>
<dbReference type="InterPro" id="IPR023214">
    <property type="entry name" value="HAD_sf"/>
</dbReference>
<dbReference type="InterPro" id="IPR018303">
    <property type="entry name" value="ATPase_P-typ_P_site"/>
</dbReference>
<evidence type="ECO:0000313" key="13">
    <source>
        <dbReference type="EMBL" id="MCQ5342169.1"/>
    </source>
</evidence>
<comment type="similarity">
    <text evidence="2 11">Belongs to the cation transport ATPase (P-type) (TC 3.A.3) family. Type IB subfamily.</text>
</comment>
<evidence type="ECO:0000256" key="11">
    <source>
        <dbReference type="RuleBase" id="RU362081"/>
    </source>
</evidence>
<evidence type="ECO:0000256" key="10">
    <source>
        <dbReference type="ARBA" id="ARBA00049338"/>
    </source>
</evidence>
<keyword evidence="4 11" id="KW-0812">Transmembrane</keyword>
<dbReference type="Gene3D" id="3.40.1110.10">
    <property type="entry name" value="Calcium-transporting ATPase, cytoplasmic domain N"/>
    <property type="match status" value="1"/>
</dbReference>
<dbReference type="Proteomes" id="UP001206692">
    <property type="component" value="Unassembled WGS sequence"/>
</dbReference>
<comment type="subcellular location">
    <subcellularLocation>
        <location evidence="11">Cell membrane</location>
    </subcellularLocation>
    <subcellularLocation>
        <location evidence="1">Membrane</location>
        <topology evidence="1">Multi-pass membrane protein</topology>
    </subcellularLocation>
</comment>
<evidence type="ECO:0000256" key="9">
    <source>
        <dbReference type="ARBA" id="ARBA00039103"/>
    </source>
</evidence>
<comment type="catalytic activity">
    <reaction evidence="10">
        <text>Cd(2+)(in) + ATP + H2O = Cd(2+)(out) + ADP + phosphate + H(+)</text>
        <dbReference type="Rhea" id="RHEA:12132"/>
        <dbReference type="ChEBI" id="CHEBI:15377"/>
        <dbReference type="ChEBI" id="CHEBI:15378"/>
        <dbReference type="ChEBI" id="CHEBI:30616"/>
        <dbReference type="ChEBI" id="CHEBI:43474"/>
        <dbReference type="ChEBI" id="CHEBI:48775"/>
        <dbReference type="ChEBI" id="CHEBI:456216"/>
        <dbReference type="EC" id="7.2.2.21"/>
    </reaction>
</comment>
<dbReference type="InterPro" id="IPR051014">
    <property type="entry name" value="Cation_Transport_ATPase_IB"/>
</dbReference>
<dbReference type="SUPFAM" id="SSF56784">
    <property type="entry name" value="HAD-like"/>
    <property type="match status" value="1"/>
</dbReference>
<sequence length="671" mass="71492">MAEKTLHEDDCTCCGHHHHHDHHDHHMEEAGQCSCCDGEAVVSLSSIGTCSCCHDEDVEEEEGGALWTLVVGTLVFLITYLTDLVPEAFSLPAYIVAYLLLGYCVLREAAENILKRQPFDENFLMAVATIGAFAIGDYPEAVAVMLFSRVGEALEERAVNRSRKQVAAAIDMRPDVIHRLMEDGSTVEVPARDAVIGDVAVVRVGDRIPLDGVVVSGDSLLDTSALTGEPVPVACHEGSEVMSGSINTTGVLHVKVTKPLAESMVTKILESVEKAAARKPKIDRFITRFSRIYTPAVVAIAAATAIIPSLVTGQWHYWIYTALTFLVISCPCALVLSVPLSFFAGIGAASKQGILFKGGIAVEQLKNIGAVVFDKTGTITKGNFVVHEVRPADGRREEDVFRLCASVEQASNHPIARSVVEASEQRGLTLGTPSKVEEIAGHGLKAIVEGHDVLCGNQKLMDRHQLALPSLEAAEYGAELFIAVDGQYAGRIVISDTLKEDAVDAIKAISSLGITTAMLTGDSQQAADYIASKTGIDDVRAKLLPQDKVRQLDELRKQYGSVMFVGDGINDAPVLAGADVGAAMNSGADAAVEAADVVFMHSKVSAVPKALHLSKETMKIAKQNVVFALGVKGLVMVAGFAGFASMWGAVFADSGVAALCVLNSVRMLYNK</sequence>
<feature type="transmembrane region" description="Helical" evidence="11">
    <location>
        <begin position="64"/>
        <end position="82"/>
    </location>
</feature>
<dbReference type="InterPro" id="IPR008250">
    <property type="entry name" value="ATPase_P-typ_transduc_dom_A_sf"/>
</dbReference>
<dbReference type="InterPro" id="IPR023298">
    <property type="entry name" value="ATPase_P-typ_TM_dom_sf"/>
</dbReference>
<dbReference type="PROSITE" id="PS01229">
    <property type="entry name" value="COF_2"/>
    <property type="match status" value="1"/>
</dbReference>
<feature type="transmembrane region" description="Helical" evidence="11">
    <location>
        <begin position="292"/>
        <end position="311"/>
    </location>
</feature>
<dbReference type="PRINTS" id="PR00120">
    <property type="entry name" value="HATPASE"/>
</dbReference>
<evidence type="ECO:0000256" key="3">
    <source>
        <dbReference type="ARBA" id="ARBA00022539"/>
    </source>
</evidence>